<organism evidence="1 2">
    <name type="scientific">Paramuricea clavata</name>
    <name type="common">Red gorgonian</name>
    <name type="synonym">Violescent sea-whip</name>
    <dbReference type="NCBI Taxonomy" id="317549"/>
    <lineage>
        <taxon>Eukaryota</taxon>
        <taxon>Metazoa</taxon>
        <taxon>Cnidaria</taxon>
        <taxon>Anthozoa</taxon>
        <taxon>Octocorallia</taxon>
        <taxon>Malacalcyonacea</taxon>
        <taxon>Plexauridae</taxon>
        <taxon>Paramuricea</taxon>
    </lineage>
</organism>
<evidence type="ECO:0000313" key="2">
    <source>
        <dbReference type="Proteomes" id="UP001152795"/>
    </source>
</evidence>
<dbReference type="PANTHER" id="PTHR13132:SF29">
    <property type="entry name" value="ALPHA-(1,6)-FUCOSYLTRANSFERASE"/>
    <property type="match status" value="1"/>
</dbReference>
<sequence length="433" mass="50568">MSIRLLTALLAFLVFFMILYILALNGFIAFKSGIIENNYFLKLDKNSTKFRLPKPVYVTIENVPENGNKRLNENVYSLTSTKRIESRPRNATDYEKGHTDLCKNLWQEDYTKLHQHLIETNKNKFNIYSCSRGGWGNRLRDLLTAFHFAVVAKRAFIINCNNPSPLDRFLAPRYIKWNYKVNETQLTVRRRYQVKLNDIENPSDPKIYEQMLNYSMEYDPGMVGNKYPFFASLLKYDLPVWPNLRQMMGCSFYYLFKKSDLLQKRLDEWKEKLGFNQNIVIGIHIRQGDSVFNHNKQDNRFQDTRHFDLSFDCALQIQKEIEKKYKTDKIVWFLAADSEKMKIRAKQKYGDKVRSITGPIEHVGHPTKGNEDAGHLSMFLDFFLLQNADYRLYLGGSTFDNAIDFITLGSQNAARCFSHRTAGQCVIPPSLKA</sequence>
<comment type="caution">
    <text evidence="1">The sequence shown here is derived from an EMBL/GenBank/DDBJ whole genome shotgun (WGS) entry which is preliminary data.</text>
</comment>
<keyword evidence="2" id="KW-1185">Reference proteome</keyword>
<dbReference type="Gene3D" id="3.40.50.11350">
    <property type="match status" value="1"/>
</dbReference>
<evidence type="ECO:0000313" key="1">
    <source>
        <dbReference type="EMBL" id="CAB4011599.1"/>
    </source>
</evidence>
<dbReference type="Proteomes" id="UP001152795">
    <property type="component" value="Unassembled WGS sequence"/>
</dbReference>
<protein>
    <submittedName>
        <fullName evidence="1">Uncharacterized protein</fullName>
    </submittedName>
</protein>
<name>A0A6S7I3X0_PARCT</name>
<gene>
    <name evidence="1" type="ORF">PACLA_8A073388</name>
</gene>
<dbReference type="PANTHER" id="PTHR13132">
    <property type="entry name" value="ALPHA- 1,6 -FUCOSYLTRANSFERASE"/>
    <property type="match status" value="1"/>
</dbReference>
<dbReference type="AlphaFoldDB" id="A0A6S7I3X0"/>
<dbReference type="EMBL" id="CACRXK020007203">
    <property type="protein sequence ID" value="CAB4011599.1"/>
    <property type="molecule type" value="Genomic_DNA"/>
</dbReference>
<accession>A0A6S7I3X0</accession>
<reference evidence="1" key="1">
    <citation type="submission" date="2020-04" db="EMBL/GenBank/DDBJ databases">
        <authorList>
            <person name="Alioto T."/>
            <person name="Alioto T."/>
            <person name="Gomez Garrido J."/>
        </authorList>
    </citation>
    <scope>NUCLEOTIDE SEQUENCE</scope>
    <source>
        <strain evidence="1">A484AB</strain>
    </source>
</reference>
<dbReference type="GO" id="GO:0046921">
    <property type="term" value="F:alpha-(1-&gt;6)-fucosyltransferase activity"/>
    <property type="evidence" value="ECO:0007669"/>
    <property type="project" value="TreeGrafter"/>
</dbReference>
<dbReference type="OrthoDB" id="428346at2759"/>
<dbReference type="GO" id="GO:0006487">
    <property type="term" value="P:protein N-linked glycosylation"/>
    <property type="evidence" value="ECO:0007669"/>
    <property type="project" value="TreeGrafter"/>
</dbReference>
<proteinExistence type="predicted"/>